<sequence>MSGKKLNSLPVHFAHLQPEIWKKVNRTLVKKAISEFAHELLIKPKLQYQEKDWGRYVLISDIPGITYEFCAKKRCLDHWNINENSIIKRKDGNPTVLDALHFIWEFNSTLKIPTNLLPTYFEEITSTLSGAAYKYCNKRYSSSELAQGSFQLIEHAMTEGNPCFVANNGRIGFDAEDYMKYSPEADHPFQIIWVAGHKTKATFTAIKGFEYKSLMRRELGVSTIAKFNTILEDLGLDLDSYIFIPVHPWQWNTKILHVFAADIANNNLVLLGKGDDQYSAQQSIRTLYNKTNPGKLYTKTALSILNMGFMRGLSPYYMQSTPSITAWITTLLMSDQYLKQTGFTMLGEVATVGYRNLNYEVLGKTNAHNKMLSALWRESPMSKIKEGQQLMTMAAFLHIDDEGTSLLSELIKASPFDTTTWLKKYLYCYLSPLIHCFYTYEMVFMPHGENLIMVMEHHTPVRVLMKDITEEVIVFNSELDLPGKVKRLYTETSDKMKVLSIFTDVFDCFFRFMGDILAEHDEYPEELFWELVADCILNYQEEHPELQAKFERYDLFTPEFDRCCLNRLQLSNTKQMLNLADPIESLQLVGTLKNPIAAYKTRTVEASFSQHNIVK</sequence>
<dbReference type="InterPro" id="IPR007310">
    <property type="entry name" value="Aerobactin_biosyn_IucA/IucC_N"/>
</dbReference>
<reference evidence="4 5" key="1">
    <citation type="submission" date="2019-07" db="EMBL/GenBank/DDBJ databases">
        <title>The draft genome sequence of Aquimarina algiphila M91.</title>
        <authorList>
            <person name="Meng X."/>
        </authorList>
    </citation>
    <scope>NUCLEOTIDE SEQUENCE [LARGE SCALE GENOMIC DNA]</scope>
    <source>
        <strain evidence="4 5">M91</strain>
    </source>
</reference>
<accession>A0A554VPI1</accession>
<keyword evidence="5" id="KW-1185">Reference proteome</keyword>
<dbReference type="PANTHER" id="PTHR34384">
    <property type="entry name" value="L-2,3-DIAMINOPROPANOATE--CITRATE LIGASE"/>
    <property type="match status" value="1"/>
</dbReference>
<dbReference type="EMBL" id="VLNR01000007">
    <property type="protein sequence ID" value="TSE10389.1"/>
    <property type="molecule type" value="Genomic_DNA"/>
</dbReference>
<name>A0A554VPI1_9FLAO</name>
<dbReference type="AlphaFoldDB" id="A0A554VPI1"/>
<dbReference type="Pfam" id="PF06276">
    <property type="entry name" value="FhuF"/>
    <property type="match status" value="1"/>
</dbReference>
<dbReference type="Gene3D" id="1.10.510.40">
    <property type="match status" value="1"/>
</dbReference>
<evidence type="ECO:0000259" key="2">
    <source>
        <dbReference type="Pfam" id="PF04183"/>
    </source>
</evidence>
<dbReference type="Gene3D" id="3.30.310.280">
    <property type="match status" value="1"/>
</dbReference>
<evidence type="ECO:0000313" key="4">
    <source>
        <dbReference type="EMBL" id="TSE10389.1"/>
    </source>
</evidence>
<dbReference type="Pfam" id="PF04183">
    <property type="entry name" value="IucA_IucC"/>
    <property type="match status" value="1"/>
</dbReference>
<evidence type="ECO:0000313" key="5">
    <source>
        <dbReference type="Proteomes" id="UP000318833"/>
    </source>
</evidence>
<dbReference type="GO" id="GO:0019290">
    <property type="term" value="P:siderophore biosynthetic process"/>
    <property type="evidence" value="ECO:0007669"/>
    <property type="project" value="InterPro"/>
</dbReference>
<evidence type="ECO:0000256" key="1">
    <source>
        <dbReference type="ARBA" id="ARBA00004924"/>
    </source>
</evidence>
<dbReference type="InterPro" id="IPR022770">
    <property type="entry name" value="IucA/IucC-like_C"/>
</dbReference>
<comment type="pathway">
    <text evidence="1">Siderophore biosynthesis.</text>
</comment>
<evidence type="ECO:0000259" key="3">
    <source>
        <dbReference type="Pfam" id="PF06276"/>
    </source>
</evidence>
<dbReference type="PANTHER" id="PTHR34384:SF6">
    <property type="entry name" value="STAPHYLOFERRIN B SYNTHASE"/>
    <property type="match status" value="1"/>
</dbReference>
<gene>
    <name evidence="4" type="ORF">FOF46_04970</name>
</gene>
<protein>
    <submittedName>
        <fullName evidence="4">IucA/IucC family siderophore biosynthesis protein</fullName>
    </submittedName>
</protein>
<feature type="domain" description="Aerobactin siderophore biosynthesis IucA/IucC N-terminal" evidence="2">
    <location>
        <begin position="150"/>
        <end position="398"/>
    </location>
</feature>
<dbReference type="RefSeq" id="WP_143915679.1">
    <property type="nucleotide sequence ID" value="NZ_CANMIK010000001.1"/>
</dbReference>
<organism evidence="4 5">
    <name type="scientific">Aquimarina algiphila</name>
    <dbReference type="NCBI Taxonomy" id="2047982"/>
    <lineage>
        <taxon>Bacteria</taxon>
        <taxon>Pseudomonadati</taxon>
        <taxon>Bacteroidota</taxon>
        <taxon>Flavobacteriia</taxon>
        <taxon>Flavobacteriales</taxon>
        <taxon>Flavobacteriaceae</taxon>
        <taxon>Aquimarina</taxon>
    </lineage>
</organism>
<dbReference type="OrthoDB" id="495728at2"/>
<proteinExistence type="predicted"/>
<comment type="caution">
    <text evidence="4">The sequence shown here is derived from an EMBL/GenBank/DDBJ whole genome shotgun (WGS) entry which is preliminary data.</text>
</comment>
<dbReference type="Proteomes" id="UP000318833">
    <property type="component" value="Unassembled WGS sequence"/>
</dbReference>
<dbReference type="InterPro" id="IPR037455">
    <property type="entry name" value="LucA/IucC-like"/>
</dbReference>
<feature type="domain" description="Aerobactin siderophore biosynthesis IucA/IucC-like C-terminal" evidence="3">
    <location>
        <begin position="420"/>
        <end position="576"/>
    </location>
</feature>
<dbReference type="Gene3D" id="6.10.250.3370">
    <property type="match status" value="1"/>
</dbReference>
<dbReference type="GO" id="GO:0016881">
    <property type="term" value="F:acid-amino acid ligase activity"/>
    <property type="evidence" value="ECO:0007669"/>
    <property type="project" value="UniProtKB-ARBA"/>
</dbReference>